<organism evidence="1">
    <name type="scientific">marine metagenome</name>
    <dbReference type="NCBI Taxonomy" id="408172"/>
    <lineage>
        <taxon>unclassified sequences</taxon>
        <taxon>metagenomes</taxon>
        <taxon>ecological metagenomes</taxon>
    </lineage>
</organism>
<proteinExistence type="predicted"/>
<reference evidence="1" key="1">
    <citation type="submission" date="2018-05" db="EMBL/GenBank/DDBJ databases">
        <authorList>
            <person name="Lanie J.A."/>
            <person name="Ng W.-L."/>
            <person name="Kazmierczak K.M."/>
            <person name="Andrzejewski T.M."/>
            <person name="Davidsen T.M."/>
            <person name="Wayne K.J."/>
            <person name="Tettelin H."/>
            <person name="Glass J.I."/>
            <person name="Rusch D."/>
            <person name="Podicherti R."/>
            <person name="Tsui H.-C.T."/>
            <person name="Winkler M.E."/>
        </authorList>
    </citation>
    <scope>NUCLEOTIDE SEQUENCE</scope>
</reference>
<dbReference type="AlphaFoldDB" id="A0A383AZG8"/>
<gene>
    <name evidence="1" type="ORF">METZ01_LOCUS465469</name>
</gene>
<name>A0A383AZG8_9ZZZZ</name>
<protein>
    <submittedName>
        <fullName evidence="1">Uncharacterized protein</fullName>
    </submittedName>
</protein>
<sequence length="52" mass="5969">MQCIIDTELPFFSMNQTILLATNDERLTRMLVNVQKQSFPVGHAVDFFVLVP</sequence>
<dbReference type="EMBL" id="UINC01195855">
    <property type="protein sequence ID" value="SVE12615.1"/>
    <property type="molecule type" value="Genomic_DNA"/>
</dbReference>
<evidence type="ECO:0000313" key="1">
    <source>
        <dbReference type="EMBL" id="SVE12615.1"/>
    </source>
</evidence>
<accession>A0A383AZG8</accession>